<organism evidence="2 3">
    <name type="scientific">Nocardioides salarius</name>
    <dbReference type="NCBI Taxonomy" id="374513"/>
    <lineage>
        <taxon>Bacteria</taxon>
        <taxon>Bacillati</taxon>
        <taxon>Actinomycetota</taxon>
        <taxon>Actinomycetes</taxon>
        <taxon>Propionibacteriales</taxon>
        <taxon>Nocardioidaceae</taxon>
        <taxon>Nocardioides</taxon>
    </lineage>
</organism>
<reference evidence="2 3" key="1">
    <citation type="submission" date="2021-01" db="EMBL/GenBank/DDBJ databases">
        <title>Sequencing the genomes of 1000 actinobacteria strains.</title>
        <authorList>
            <person name="Klenk H.-P."/>
        </authorList>
    </citation>
    <scope>NUCLEOTIDE SEQUENCE [LARGE SCALE GENOMIC DNA]</scope>
    <source>
        <strain evidence="2 3">DSM 18239</strain>
    </source>
</reference>
<evidence type="ECO:0000259" key="1">
    <source>
        <dbReference type="PROSITE" id="PS50925"/>
    </source>
</evidence>
<name>A0ABS2M8Y5_9ACTN</name>
<gene>
    <name evidence="2" type="ORF">JOE61_001450</name>
</gene>
<proteinExistence type="predicted"/>
<dbReference type="Pfam" id="PF04940">
    <property type="entry name" value="BLUF"/>
    <property type="match status" value="1"/>
</dbReference>
<dbReference type="PROSITE" id="PS50925">
    <property type="entry name" value="BLUF"/>
    <property type="match status" value="1"/>
</dbReference>
<comment type="caution">
    <text evidence="2">The sequence shown here is derived from an EMBL/GenBank/DDBJ whole genome shotgun (WGS) entry which is preliminary data.</text>
</comment>
<dbReference type="RefSeq" id="WP_193670708.1">
    <property type="nucleotide sequence ID" value="NZ_JACDTV010000017.1"/>
</dbReference>
<dbReference type="InterPro" id="IPR007024">
    <property type="entry name" value="BLUF_domain"/>
</dbReference>
<dbReference type="Gene3D" id="3.30.70.100">
    <property type="match status" value="1"/>
</dbReference>
<dbReference type="SUPFAM" id="SSF54975">
    <property type="entry name" value="Acylphosphatase/BLUF domain-like"/>
    <property type="match status" value="1"/>
</dbReference>
<dbReference type="InterPro" id="IPR036046">
    <property type="entry name" value="Acylphosphatase-like_dom_sf"/>
</dbReference>
<feature type="domain" description="BLUF" evidence="1">
    <location>
        <begin position="1"/>
        <end position="92"/>
    </location>
</feature>
<sequence length="137" mass="15242">MLSITYVSSAAELLTEPQLLDMLRAVRAKNQALGLTGMMLYRDGNIIQALEGPDDAVVETYAKICADPRHHGIIELLRESIAERTFAQWTMGFRYVDDLDAPLDGFSDFLRTRPPGAGEAPGNGPMWLLGLFRQTMR</sequence>
<evidence type="ECO:0000313" key="2">
    <source>
        <dbReference type="EMBL" id="MBM7507636.1"/>
    </source>
</evidence>
<accession>A0ABS2M8Y5</accession>
<evidence type="ECO:0000313" key="3">
    <source>
        <dbReference type="Proteomes" id="UP000732378"/>
    </source>
</evidence>
<dbReference type="EMBL" id="JAFBBZ010000001">
    <property type="protein sequence ID" value="MBM7507636.1"/>
    <property type="molecule type" value="Genomic_DNA"/>
</dbReference>
<protein>
    <recommendedName>
        <fullName evidence="1">BLUF domain-containing protein</fullName>
    </recommendedName>
</protein>
<dbReference type="SMART" id="SM01034">
    <property type="entry name" value="BLUF"/>
    <property type="match status" value="1"/>
</dbReference>
<keyword evidence="3" id="KW-1185">Reference proteome</keyword>
<dbReference type="Proteomes" id="UP000732378">
    <property type="component" value="Unassembled WGS sequence"/>
</dbReference>